<evidence type="ECO:0000256" key="6">
    <source>
        <dbReference type="ARBA" id="ARBA00023186"/>
    </source>
</evidence>
<keyword evidence="1 7" id="KW-1003">Cell membrane</keyword>
<dbReference type="GO" id="GO:0005886">
    <property type="term" value="C:plasma membrane"/>
    <property type="evidence" value="ECO:0007669"/>
    <property type="project" value="UniProtKB-SubCell"/>
</dbReference>
<dbReference type="PROSITE" id="PS50076">
    <property type="entry name" value="DNAJ_2"/>
    <property type="match status" value="1"/>
</dbReference>
<dbReference type="InterPro" id="IPR050817">
    <property type="entry name" value="DjlA_DnaK_co-chaperone"/>
</dbReference>
<accession>A0A249DXH4</accession>
<evidence type="ECO:0000256" key="1">
    <source>
        <dbReference type="ARBA" id="ARBA00022475"/>
    </source>
</evidence>
<comment type="function">
    <text evidence="7">Regulatory DnaK co-chaperone. Direct interaction between DnaK and DjlA is needed for the induction of the wcaABCDE operon, involved in the synthesis of a colanic acid polysaccharide capsule, possibly through activation of the RcsB/RcsC phosphotransfer signaling pathway. The colanic acid capsule may help the bacterium survive conditions outside the host.</text>
</comment>
<name>A0A249DXH4_9ENTR</name>
<dbReference type="HAMAP" id="MF_01153">
    <property type="entry name" value="DjlA"/>
    <property type="match status" value="1"/>
</dbReference>
<dbReference type="AlphaFoldDB" id="A0A249DXH4"/>
<evidence type="ECO:0000313" key="9">
    <source>
        <dbReference type="Proteomes" id="UP000216438"/>
    </source>
</evidence>
<dbReference type="Proteomes" id="UP000216438">
    <property type="component" value="Chromosome"/>
</dbReference>
<dbReference type="CDD" id="cd06257">
    <property type="entry name" value="DnaJ"/>
    <property type="match status" value="1"/>
</dbReference>
<dbReference type="PRINTS" id="PR00625">
    <property type="entry name" value="JDOMAIN"/>
</dbReference>
<dbReference type="NCBIfam" id="NF006948">
    <property type="entry name" value="PRK09430.1"/>
    <property type="match status" value="1"/>
</dbReference>
<dbReference type="Pfam" id="PF00226">
    <property type="entry name" value="DnaJ"/>
    <property type="match status" value="1"/>
</dbReference>
<keyword evidence="2 7" id="KW-0997">Cell inner membrane</keyword>
<reference evidence="9" key="1">
    <citation type="submission" date="2016-06" db="EMBL/GenBank/DDBJ databases">
        <authorList>
            <person name="Chen W."/>
            <person name="Hasegawa D.K."/>
        </authorList>
    </citation>
    <scope>NUCLEOTIDE SEQUENCE [LARGE SCALE GENOMIC DNA]</scope>
    <source>
        <strain evidence="9">MEAM1</strain>
    </source>
</reference>
<feature type="topological domain" description="Cytoplasmic" evidence="7">
    <location>
        <begin position="32"/>
        <end position="276"/>
    </location>
</feature>
<keyword evidence="5 7" id="KW-0472">Membrane</keyword>
<dbReference type="PANTHER" id="PTHR24074">
    <property type="entry name" value="CO-CHAPERONE PROTEIN DJLA"/>
    <property type="match status" value="1"/>
</dbReference>
<sequence>MLYWGKWFGALLGFLSGLGFWGVLLGFFIGNIVDLRLRTRNQHFFSDQKNRQSLFFCTTFQVMGHITKSKGRVTETDIQLATTLMDRMQLHGEARAAAQAAFREGKENDFPLRKKLQQLRGICLGRVDLIKMFLEIQFQAAFSDGILHPNERQVLYVISEELGISQRQFHQFLNMMESGSQFGHKNWYQHATYSSSGRSSQNGQTPTLSDACKVLGVNVNDNSATIKRAYRKLMSENHPDKLIAKGLPPEMMEIAKEKTQKIQTAYDFIKREKGFK</sequence>
<organism evidence="8 9">
    <name type="scientific">Candidatus Hamiltonella defensa</name>
    <name type="common">Bemisia tabaci</name>
    <dbReference type="NCBI Taxonomy" id="672795"/>
    <lineage>
        <taxon>Bacteria</taxon>
        <taxon>Pseudomonadati</taxon>
        <taxon>Pseudomonadota</taxon>
        <taxon>Gammaproteobacteria</taxon>
        <taxon>Enterobacterales</taxon>
        <taxon>Enterobacteriaceae</taxon>
        <taxon>aphid secondary symbionts</taxon>
        <taxon>Candidatus Williamhamiltonella</taxon>
    </lineage>
</organism>
<dbReference type="InterPro" id="IPR023749">
    <property type="entry name" value="DjlA"/>
</dbReference>
<comment type="domain">
    <text evidence="7">The transmembrane domain is a dimerization domain.</text>
</comment>
<evidence type="ECO:0000313" key="8">
    <source>
        <dbReference type="EMBL" id="ASX25965.1"/>
    </source>
</evidence>
<evidence type="ECO:0000256" key="4">
    <source>
        <dbReference type="ARBA" id="ARBA00022989"/>
    </source>
</evidence>
<dbReference type="SUPFAM" id="SSF46565">
    <property type="entry name" value="Chaperone J-domain"/>
    <property type="match status" value="1"/>
</dbReference>
<dbReference type="Pfam" id="PF05099">
    <property type="entry name" value="TerB"/>
    <property type="match status" value="1"/>
</dbReference>
<dbReference type="FunFam" id="1.10.287.110:FF:000011">
    <property type="entry name" value="Co-chaperone protein DjlA"/>
    <property type="match status" value="1"/>
</dbReference>
<feature type="topological domain" description="Periplasmic" evidence="7">
    <location>
        <begin position="1"/>
        <end position="6"/>
    </location>
</feature>
<proteinExistence type="inferred from homology"/>
<reference evidence="8 9" key="2">
    <citation type="submission" date="2017-09" db="EMBL/GenBank/DDBJ databases">
        <title>The genome of whitefly Bemisia tabaci, a global crop pest, provides novel insights into virus transmission, host adaptation and insecticide resistance.</title>
        <authorList>
            <person name="Kaur N."/>
            <person name="Kliot A."/>
            <person name="Pinheiro P.V."/>
            <person name="Luan J."/>
            <person name="Zheng Y."/>
            <person name="Liu W."/>
            <person name="Sun H."/>
            <person name="Yang X."/>
            <person name="Xu Y."/>
            <person name="Luo Y."/>
            <person name="Kruse A."/>
            <person name="Fisher T.W."/>
            <person name="Nelson D.R."/>
            <person name="Elimelech M."/>
            <person name="MacCoss M."/>
            <person name="Johnson R."/>
            <person name="Cohen E."/>
            <person name="Hunter W.B."/>
            <person name="Brown J.K."/>
            <person name="Jander G."/>
            <person name="Cilia M."/>
            <person name="Douglas A.E."/>
            <person name="Ghanim M."/>
            <person name="Simmons A.M."/>
            <person name="Wintermantel W.M."/>
            <person name="Ling K.-S."/>
            <person name="Fei Z."/>
        </authorList>
    </citation>
    <scope>NUCLEOTIDE SEQUENCE [LARGE SCALE GENOMIC DNA]</scope>
    <source>
        <strain evidence="8 9">MEAM1</strain>
    </source>
</reference>
<dbReference type="SMART" id="SM00271">
    <property type="entry name" value="DnaJ"/>
    <property type="match status" value="1"/>
</dbReference>
<dbReference type="InterPro" id="IPR036869">
    <property type="entry name" value="J_dom_sf"/>
</dbReference>
<evidence type="ECO:0000256" key="5">
    <source>
        <dbReference type="ARBA" id="ARBA00023136"/>
    </source>
</evidence>
<comment type="subunit">
    <text evidence="7">Homodimer.</text>
</comment>
<evidence type="ECO:0000256" key="7">
    <source>
        <dbReference type="HAMAP-Rule" id="MF_01153"/>
    </source>
</evidence>
<protein>
    <recommendedName>
        <fullName evidence="7">Co-chaperone protein DjlA</fullName>
    </recommendedName>
</protein>
<dbReference type="Gene3D" id="1.10.287.110">
    <property type="entry name" value="DnaJ domain"/>
    <property type="match status" value="1"/>
</dbReference>
<keyword evidence="3 7" id="KW-0812">Transmembrane</keyword>
<comment type="subcellular location">
    <subcellularLocation>
        <location evidence="7">Cell inner membrane</location>
        <topology evidence="7">Single-pass type III membrane protein</topology>
    </subcellularLocation>
</comment>
<keyword evidence="4 7" id="KW-1133">Transmembrane helix</keyword>
<dbReference type="RefSeq" id="WP_016857215.1">
    <property type="nucleotide sequence ID" value="NZ_CP016303.1"/>
</dbReference>
<keyword evidence="6 7" id="KW-0143">Chaperone</keyword>
<dbReference type="CDD" id="cd07316">
    <property type="entry name" value="terB_like_DjlA"/>
    <property type="match status" value="1"/>
</dbReference>
<dbReference type="EMBL" id="CP016303">
    <property type="protein sequence ID" value="ASX25965.1"/>
    <property type="molecule type" value="Genomic_DNA"/>
</dbReference>
<evidence type="ECO:0000256" key="3">
    <source>
        <dbReference type="ARBA" id="ARBA00022692"/>
    </source>
</evidence>
<dbReference type="InterPro" id="IPR007791">
    <property type="entry name" value="DjlA_N"/>
</dbReference>
<evidence type="ECO:0000256" key="2">
    <source>
        <dbReference type="ARBA" id="ARBA00022519"/>
    </source>
</evidence>
<dbReference type="InterPro" id="IPR029024">
    <property type="entry name" value="TerB-like"/>
</dbReference>
<dbReference type="FunFam" id="1.10.3680.10:FF:000001">
    <property type="entry name" value="Co-chaperone protein DjlA"/>
    <property type="match status" value="1"/>
</dbReference>
<dbReference type="InterPro" id="IPR001623">
    <property type="entry name" value="DnaJ_domain"/>
</dbReference>
<dbReference type="GO" id="GO:0051087">
    <property type="term" value="F:protein-folding chaperone binding"/>
    <property type="evidence" value="ECO:0007669"/>
    <property type="project" value="InterPro"/>
</dbReference>
<dbReference type="OrthoDB" id="9782583at2"/>
<dbReference type="Gene3D" id="1.10.3680.10">
    <property type="entry name" value="TerB-like"/>
    <property type="match status" value="1"/>
</dbReference>
<gene>
    <name evidence="7" type="primary">djlA</name>
    <name evidence="8" type="ORF">BA171_02170</name>
</gene>